<organism evidence="2 3">
    <name type="scientific">Eumeta variegata</name>
    <name type="common">Bagworm moth</name>
    <name type="synonym">Eumeta japonica</name>
    <dbReference type="NCBI Taxonomy" id="151549"/>
    <lineage>
        <taxon>Eukaryota</taxon>
        <taxon>Metazoa</taxon>
        <taxon>Ecdysozoa</taxon>
        <taxon>Arthropoda</taxon>
        <taxon>Hexapoda</taxon>
        <taxon>Insecta</taxon>
        <taxon>Pterygota</taxon>
        <taxon>Neoptera</taxon>
        <taxon>Endopterygota</taxon>
        <taxon>Lepidoptera</taxon>
        <taxon>Glossata</taxon>
        <taxon>Ditrysia</taxon>
        <taxon>Tineoidea</taxon>
        <taxon>Psychidae</taxon>
        <taxon>Oiketicinae</taxon>
        <taxon>Eumeta</taxon>
    </lineage>
</organism>
<feature type="compositionally biased region" description="Basic and acidic residues" evidence="1">
    <location>
        <begin position="58"/>
        <end position="67"/>
    </location>
</feature>
<dbReference type="EMBL" id="BGZK01000817">
    <property type="protein sequence ID" value="GBP61583.1"/>
    <property type="molecule type" value="Genomic_DNA"/>
</dbReference>
<evidence type="ECO:0000313" key="2">
    <source>
        <dbReference type="EMBL" id="GBP61583.1"/>
    </source>
</evidence>
<accession>A0A4C1XEH8</accession>
<evidence type="ECO:0000256" key="1">
    <source>
        <dbReference type="SAM" id="MobiDB-lite"/>
    </source>
</evidence>
<comment type="caution">
    <text evidence="2">The sequence shown here is derived from an EMBL/GenBank/DDBJ whole genome shotgun (WGS) entry which is preliminary data.</text>
</comment>
<gene>
    <name evidence="2" type="ORF">EVAR_46444_1</name>
</gene>
<keyword evidence="3" id="KW-1185">Reference proteome</keyword>
<dbReference type="Proteomes" id="UP000299102">
    <property type="component" value="Unassembled WGS sequence"/>
</dbReference>
<protein>
    <submittedName>
        <fullName evidence="2">Uncharacterized protein</fullName>
    </submittedName>
</protein>
<evidence type="ECO:0000313" key="3">
    <source>
        <dbReference type="Proteomes" id="UP000299102"/>
    </source>
</evidence>
<reference evidence="2 3" key="1">
    <citation type="journal article" date="2019" name="Commun. Biol.">
        <title>The bagworm genome reveals a unique fibroin gene that provides high tensile strength.</title>
        <authorList>
            <person name="Kono N."/>
            <person name="Nakamura H."/>
            <person name="Ohtoshi R."/>
            <person name="Tomita M."/>
            <person name="Numata K."/>
            <person name="Arakawa K."/>
        </authorList>
    </citation>
    <scope>NUCLEOTIDE SEQUENCE [LARGE SCALE GENOMIC DNA]</scope>
</reference>
<feature type="region of interest" description="Disordered" evidence="1">
    <location>
        <begin position="54"/>
        <end position="99"/>
    </location>
</feature>
<dbReference type="AlphaFoldDB" id="A0A4C1XEH8"/>
<proteinExistence type="predicted"/>
<name>A0A4C1XEH8_EUMVA</name>
<sequence length="99" mass="10748">MILNPDLTLNFGPGLAYDSDPSTVLDSALYPVFYSDFDTSHSFDLNETRATDTTHLVEQSREQKLRLSVDTSSHPLAAPPAGAGRDGRARRALALGKQT</sequence>